<evidence type="ECO:0000256" key="1">
    <source>
        <dbReference type="ARBA" id="ARBA00009307"/>
    </source>
</evidence>
<dbReference type="GeneID" id="65882936"/>
<gene>
    <name evidence="4 6" type="primary">rpoE</name>
    <name evidence="4" type="synonym">rpo7</name>
    <name evidence="6" type="ORF">MLAUSG7_0127</name>
</gene>
<protein>
    <recommendedName>
        <fullName evidence="4">DNA-directed RNA polymerase subunit Rpo7</fullName>
        <ecNumber evidence="4">2.7.7.6</ecNumber>
    </recommendedName>
    <alternativeName>
        <fullName evidence="4">DNA-directed RNA polymerase subunit E</fullName>
    </alternativeName>
</protein>
<dbReference type="Gene3D" id="2.40.50.140">
    <property type="entry name" value="Nucleic acid-binding proteins"/>
    <property type="match status" value="1"/>
</dbReference>
<dbReference type="FunFam" id="3.30.1490.120:FF:000001">
    <property type="entry name" value="DNA-directed RNA polymerase II subunit RPB7"/>
    <property type="match status" value="1"/>
</dbReference>
<dbReference type="HAMAP" id="MF_00865">
    <property type="entry name" value="RNApol_arch_Rpo7"/>
    <property type="match status" value="1"/>
</dbReference>
<dbReference type="GO" id="GO:0000428">
    <property type="term" value="C:DNA-directed RNA polymerase complex"/>
    <property type="evidence" value="ECO:0007669"/>
    <property type="project" value="UniProtKB-KW"/>
</dbReference>
<comment type="similarity">
    <text evidence="1 4">Belongs to the eukaryotic RPB7/RPC8 RNA polymerase subunit family.</text>
</comment>
<keyword evidence="2 4" id="KW-0240">DNA-directed RNA polymerase</keyword>
<dbReference type="CDD" id="cd04460">
    <property type="entry name" value="S1_RpoE"/>
    <property type="match status" value="1"/>
</dbReference>
<dbReference type="GO" id="GO:0003899">
    <property type="term" value="F:DNA-directed RNA polymerase activity"/>
    <property type="evidence" value="ECO:0007669"/>
    <property type="project" value="UniProtKB-UniRule"/>
</dbReference>
<dbReference type="NCBIfam" id="NF006333">
    <property type="entry name" value="PRK08563.1"/>
    <property type="match status" value="1"/>
</dbReference>
<dbReference type="GO" id="GO:0003677">
    <property type="term" value="F:DNA binding"/>
    <property type="evidence" value="ECO:0007669"/>
    <property type="project" value="InterPro"/>
</dbReference>
<dbReference type="GO" id="GO:0006352">
    <property type="term" value="P:DNA-templated transcription initiation"/>
    <property type="evidence" value="ECO:0007669"/>
    <property type="project" value="InterPro"/>
</dbReference>
<dbReference type="InterPro" id="IPR045113">
    <property type="entry name" value="Rpb7-like"/>
</dbReference>
<keyword evidence="4 6" id="KW-0808">Transferase</keyword>
<dbReference type="InterPro" id="IPR005576">
    <property type="entry name" value="Rpb7-like_N"/>
</dbReference>
<comment type="catalytic activity">
    <reaction evidence="4">
        <text>RNA(n) + a ribonucleoside 5'-triphosphate = RNA(n+1) + diphosphate</text>
        <dbReference type="Rhea" id="RHEA:21248"/>
        <dbReference type="Rhea" id="RHEA-COMP:14527"/>
        <dbReference type="Rhea" id="RHEA-COMP:17342"/>
        <dbReference type="ChEBI" id="CHEBI:33019"/>
        <dbReference type="ChEBI" id="CHEBI:61557"/>
        <dbReference type="ChEBI" id="CHEBI:140395"/>
        <dbReference type="EC" id="2.7.7.6"/>
    </reaction>
</comment>
<keyword evidence="3 4" id="KW-0804">Transcription</keyword>
<dbReference type="GO" id="GO:0005737">
    <property type="term" value="C:cytoplasm"/>
    <property type="evidence" value="ECO:0007669"/>
    <property type="project" value="UniProtKB-SubCell"/>
</dbReference>
<dbReference type="AlphaFoldDB" id="A0A8D6PSW1"/>
<evidence type="ECO:0000256" key="4">
    <source>
        <dbReference type="HAMAP-Rule" id="MF_00865"/>
    </source>
</evidence>
<dbReference type="KEGG" id="mesg:MLAUSG7_0127"/>
<dbReference type="InterPro" id="IPR004519">
    <property type="entry name" value="RNAP_E/RPC8"/>
</dbReference>
<evidence type="ECO:0000256" key="2">
    <source>
        <dbReference type="ARBA" id="ARBA00022478"/>
    </source>
</evidence>
<dbReference type="Pfam" id="PF03876">
    <property type="entry name" value="SHS2_Rpb7-N"/>
    <property type="match status" value="1"/>
</dbReference>
<comment type="domain">
    <text evidence="4">Forms 2 domains with an elongated structure; Rpo4 packs into the hinge region between the 2 domains.</text>
</comment>
<dbReference type="CDD" id="cd04331">
    <property type="entry name" value="RNAP_E_N"/>
    <property type="match status" value="1"/>
</dbReference>
<keyword evidence="4" id="KW-0963">Cytoplasm</keyword>
<proteinExistence type="inferred from homology"/>
<keyword evidence="4 6" id="KW-0548">Nucleotidyltransferase</keyword>
<evidence type="ECO:0000256" key="3">
    <source>
        <dbReference type="ARBA" id="ARBA00023163"/>
    </source>
</evidence>
<evidence type="ECO:0000313" key="6">
    <source>
        <dbReference type="EMBL" id="CAB3287300.1"/>
    </source>
</evidence>
<dbReference type="NCBIfam" id="TIGR00448">
    <property type="entry name" value="rpoE"/>
    <property type="match status" value="1"/>
</dbReference>
<dbReference type="Proteomes" id="UP000679213">
    <property type="component" value="Chromosome I"/>
</dbReference>
<keyword evidence="7" id="KW-1185">Reference proteome</keyword>
<dbReference type="PANTHER" id="PTHR12709:SF4">
    <property type="entry name" value="DNA-DIRECTED RNA POLYMERASE II SUBUNIT RPB7"/>
    <property type="match status" value="1"/>
</dbReference>
<feature type="domain" description="S1 motif" evidence="5">
    <location>
        <begin position="82"/>
        <end position="166"/>
    </location>
</feature>
<dbReference type="InterPro" id="IPR036898">
    <property type="entry name" value="RNA_pol_Rpb7-like_N_sf"/>
</dbReference>
<dbReference type="Pfam" id="PF00575">
    <property type="entry name" value="S1"/>
    <property type="match status" value="1"/>
</dbReference>
<dbReference type="SUPFAM" id="SSF50249">
    <property type="entry name" value="Nucleic acid-binding proteins"/>
    <property type="match status" value="1"/>
</dbReference>
<reference evidence="6 7" key="1">
    <citation type="submission" date="2020-04" db="EMBL/GenBank/DDBJ databases">
        <authorList>
            <consortium name="Genoscope - CEA"/>
            <person name="William W."/>
        </authorList>
    </citation>
    <scope>NUCLEOTIDE SEQUENCE [LARGE SCALE GENOMIC DNA]</scope>
    <source>
        <strain evidence="6 7">SG7</strain>
    </source>
</reference>
<dbReference type="InterPro" id="IPR003029">
    <property type="entry name" value="S1_domain"/>
</dbReference>
<dbReference type="PROSITE" id="PS50126">
    <property type="entry name" value="S1"/>
    <property type="match status" value="1"/>
</dbReference>
<accession>A0A8D6PSW1</accession>
<evidence type="ECO:0000259" key="5">
    <source>
        <dbReference type="PROSITE" id="PS50126"/>
    </source>
</evidence>
<dbReference type="SUPFAM" id="SSF88798">
    <property type="entry name" value="N-terminal, heterodimerisation domain of RBP7 (RpoE)"/>
    <property type="match status" value="1"/>
</dbReference>
<comment type="subcellular location">
    <subcellularLocation>
        <location evidence="4">Cytoplasm</location>
    </subcellularLocation>
</comment>
<organism evidence="6 7">
    <name type="scientific">Methanocaldococcus lauensis</name>
    <dbReference type="NCBI Taxonomy" id="2546128"/>
    <lineage>
        <taxon>Archaea</taxon>
        <taxon>Methanobacteriati</taxon>
        <taxon>Methanobacteriota</taxon>
        <taxon>Methanomada group</taxon>
        <taxon>Methanococci</taxon>
        <taxon>Methanococcales</taxon>
        <taxon>Methanocaldococcaceae</taxon>
        <taxon>Methanocaldococcus</taxon>
    </lineage>
</organism>
<comment type="function">
    <text evidence="4">DNA-dependent RNA polymerase (RNAP) catalyzes the transcription of DNA into RNA using the four ribonucleoside triphosphates as substrates.</text>
</comment>
<dbReference type="PANTHER" id="PTHR12709">
    <property type="entry name" value="DNA-DIRECTED RNA POLYMERASE II, III"/>
    <property type="match status" value="1"/>
</dbReference>
<comment type="subunit">
    <text evidence="4">Part of the RNA polymerase complex. Forms a stalk with Rpo4 that extends from the main structure.</text>
</comment>
<dbReference type="RefSeq" id="WP_214400062.1">
    <property type="nucleotide sequence ID" value="NZ_LR792632.1"/>
</dbReference>
<dbReference type="EC" id="2.7.7.6" evidence="4"/>
<dbReference type="EMBL" id="LR792632">
    <property type="protein sequence ID" value="CAB3287300.1"/>
    <property type="molecule type" value="Genomic_DNA"/>
</dbReference>
<evidence type="ECO:0000313" key="7">
    <source>
        <dbReference type="Proteomes" id="UP000679213"/>
    </source>
</evidence>
<sequence length="189" mass="21570">MYKILEIADVVRVPPEEFGNDLKETIKKILIEKYEGRLDKDVGFILSIVDVKEIGDGKVVHGDGSAYHPVVFETLVYVPEMYELIEGEIVDVVEFGSFVRLGPLDGLIHISQIMDDYVSYDPKREAIIGKETGKVLEIGDYVRARIVAISLKAERKRGSKIALTMRQPYLGKLEWIEEEKKKNKKEEEE</sequence>
<name>A0A8D6PSW1_9EURY</name>
<dbReference type="SMART" id="SM00316">
    <property type="entry name" value="S1"/>
    <property type="match status" value="1"/>
</dbReference>
<dbReference type="InterPro" id="IPR046399">
    <property type="entry name" value="RNApol_Rpo7"/>
</dbReference>
<dbReference type="Gene3D" id="3.30.1490.120">
    <property type="entry name" value="RNA polymerase Rpb7-like, N-terminal domain"/>
    <property type="match status" value="1"/>
</dbReference>
<dbReference type="InterPro" id="IPR012340">
    <property type="entry name" value="NA-bd_OB-fold"/>
</dbReference>